<protein>
    <submittedName>
        <fullName evidence="1">Uncharacterized protein</fullName>
    </submittedName>
</protein>
<comment type="caution">
    <text evidence="1">The sequence shown here is derived from an EMBL/GenBank/DDBJ whole genome shotgun (WGS) entry which is preliminary data.</text>
</comment>
<dbReference type="Proteomes" id="UP000290289">
    <property type="component" value="Chromosome 8"/>
</dbReference>
<gene>
    <name evidence="1" type="ORF">DVH24_033336</name>
</gene>
<evidence type="ECO:0000313" key="2">
    <source>
        <dbReference type="Proteomes" id="UP000290289"/>
    </source>
</evidence>
<accession>A0A498JAE3</accession>
<sequence>MRGYPRVYEDRTEIVTRGKDPRKTEKEGIIRGNFYATFPSSNLCLVSSLPSFLPLPYFVARENMKKVDLQPQHQNTGGYHNKTGVDGFCDLNWLSSEANDEEEDTFQRNFISREKNATFTSAIESKFNGPRDLLKRLSLLSSGEDPNPLGRAFVVMTVENESHIDGRKDLVLIRGWATPRIANWFYHCTSTFFMVLEHVVPLVKSNSHTCPKLKYGLCSWQGNLKLKLG</sequence>
<evidence type="ECO:0000313" key="1">
    <source>
        <dbReference type="EMBL" id="RXH92440.1"/>
    </source>
</evidence>
<dbReference type="EMBL" id="RDQH01000334">
    <property type="protein sequence ID" value="RXH92440.1"/>
    <property type="molecule type" value="Genomic_DNA"/>
</dbReference>
<dbReference type="AlphaFoldDB" id="A0A498JAE3"/>
<reference evidence="1 2" key="1">
    <citation type="submission" date="2018-10" db="EMBL/GenBank/DDBJ databases">
        <title>A high-quality apple genome assembly.</title>
        <authorList>
            <person name="Hu J."/>
        </authorList>
    </citation>
    <scope>NUCLEOTIDE SEQUENCE [LARGE SCALE GENOMIC DNA]</scope>
    <source>
        <strain evidence="2">cv. HFTH1</strain>
        <tissue evidence="1">Young leaf</tissue>
    </source>
</reference>
<keyword evidence="2" id="KW-1185">Reference proteome</keyword>
<proteinExistence type="predicted"/>
<organism evidence="1 2">
    <name type="scientific">Malus domestica</name>
    <name type="common">Apple</name>
    <name type="synonym">Pyrus malus</name>
    <dbReference type="NCBI Taxonomy" id="3750"/>
    <lineage>
        <taxon>Eukaryota</taxon>
        <taxon>Viridiplantae</taxon>
        <taxon>Streptophyta</taxon>
        <taxon>Embryophyta</taxon>
        <taxon>Tracheophyta</taxon>
        <taxon>Spermatophyta</taxon>
        <taxon>Magnoliopsida</taxon>
        <taxon>eudicotyledons</taxon>
        <taxon>Gunneridae</taxon>
        <taxon>Pentapetalae</taxon>
        <taxon>rosids</taxon>
        <taxon>fabids</taxon>
        <taxon>Rosales</taxon>
        <taxon>Rosaceae</taxon>
        <taxon>Amygdaloideae</taxon>
        <taxon>Maleae</taxon>
        <taxon>Malus</taxon>
    </lineage>
</organism>
<name>A0A498JAE3_MALDO</name>